<gene>
    <name evidence="2" type="ORF">G3N55_02675</name>
</gene>
<comment type="caution">
    <text evidence="2">The sequence shown here is derived from an EMBL/GenBank/DDBJ whole genome shotgun (WGS) entry which is preliminary data.</text>
</comment>
<keyword evidence="3" id="KW-1185">Reference proteome</keyword>
<evidence type="ECO:0000256" key="1">
    <source>
        <dbReference type="SAM" id="SignalP"/>
    </source>
</evidence>
<name>A0A6N9TQN8_DISTH</name>
<dbReference type="Gene3D" id="3.40.50.10610">
    <property type="entry name" value="ABC-type transport auxiliary lipoprotein component"/>
    <property type="match status" value="1"/>
</dbReference>
<evidence type="ECO:0000313" key="2">
    <source>
        <dbReference type="EMBL" id="NDY41757.1"/>
    </source>
</evidence>
<dbReference type="RefSeq" id="WP_163297913.1">
    <property type="nucleotide sequence ID" value="NZ_JAAGRR010000016.1"/>
</dbReference>
<reference evidence="2 3" key="1">
    <citation type="submission" date="2020-02" db="EMBL/GenBank/DDBJ databases">
        <title>Comparative genomics of sulfur disproportionating microorganisms.</title>
        <authorList>
            <person name="Ward L.M."/>
            <person name="Bertran E."/>
            <person name="Johnston D.T."/>
        </authorList>
    </citation>
    <scope>NUCLEOTIDE SEQUENCE [LARGE SCALE GENOMIC DNA]</scope>
    <source>
        <strain evidence="2 3">DSM 100025</strain>
    </source>
</reference>
<evidence type="ECO:0000313" key="3">
    <source>
        <dbReference type="Proteomes" id="UP000469346"/>
    </source>
</evidence>
<evidence type="ECO:0008006" key="4">
    <source>
        <dbReference type="Google" id="ProtNLM"/>
    </source>
</evidence>
<organism evidence="2 3">
    <name type="scientific">Dissulfurirhabdus thermomarina</name>
    <dbReference type="NCBI Taxonomy" id="1765737"/>
    <lineage>
        <taxon>Bacteria</taxon>
        <taxon>Deltaproteobacteria</taxon>
        <taxon>Dissulfurirhabdaceae</taxon>
        <taxon>Dissulfurirhabdus</taxon>
    </lineage>
</organism>
<accession>A0A6N9TQN8</accession>
<dbReference type="Proteomes" id="UP000469346">
    <property type="component" value="Unassembled WGS sequence"/>
</dbReference>
<dbReference type="PROSITE" id="PS51257">
    <property type="entry name" value="PROKAR_LIPOPROTEIN"/>
    <property type="match status" value="1"/>
</dbReference>
<keyword evidence="1" id="KW-0732">Signal</keyword>
<proteinExistence type="predicted"/>
<dbReference type="EMBL" id="JAAGRR010000016">
    <property type="protein sequence ID" value="NDY41757.1"/>
    <property type="molecule type" value="Genomic_DNA"/>
</dbReference>
<dbReference type="AlphaFoldDB" id="A0A6N9TQN8"/>
<sequence>MAAHPSRTGRPGPPPALALAMALAMAMALAAGCARTRPAPGPPLPDLSRIAVLPVDRASVRPGQEKATCALSDTTFAASEVNPEQAEAVTRVLFELVEGDPRFRPVPEGRCLGLLGALLAADVKATQLRLIRAFGRELGADAVLYVKLFRFSEREGTAYGVRRPASVAFNLHLIRVADGAVLWRAAFDETQKPVSENLLALDTYRRRAVRWLTAAELARMGLEAALADLRRRLP</sequence>
<feature type="chain" id="PRO_5027121507" description="Penicillin-binding protein activator LpoB" evidence="1">
    <location>
        <begin position="31"/>
        <end position="234"/>
    </location>
</feature>
<protein>
    <recommendedName>
        <fullName evidence="4">Penicillin-binding protein activator LpoB</fullName>
    </recommendedName>
</protein>
<feature type="signal peptide" evidence="1">
    <location>
        <begin position="1"/>
        <end position="30"/>
    </location>
</feature>